<dbReference type="Proteomes" id="UP001233999">
    <property type="component" value="Unassembled WGS sequence"/>
</dbReference>
<evidence type="ECO:0000313" key="1">
    <source>
        <dbReference type="EMBL" id="KAJ9583903.1"/>
    </source>
</evidence>
<feature type="non-terminal residue" evidence="1">
    <location>
        <position position="1"/>
    </location>
</feature>
<name>A0AAD8EB74_DIPPU</name>
<sequence>KHHQNPEFSLDCQQNVDDVKNGQCVASDEILNCCTMGKTQNPNESLHSYHSDTVVKCK</sequence>
<reference evidence="1" key="2">
    <citation type="submission" date="2023-05" db="EMBL/GenBank/DDBJ databases">
        <authorList>
            <person name="Fouks B."/>
        </authorList>
    </citation>
    <scope>NUCLEOTIDE SEQUENCE</scope>
    <source>
        <strain evidence="1">Stay&amp;Tobe</strain>
        <tissue evidence="1">Testes</tissue>
    </source>
</reference>
<dbReference type="EMBL" id="JASPKZ010007500">
    <property type="protein sequence ID" value="KAJ9583903.1"/>
    <property type="molecule type" value="Genomic_DNA"/>
</dbReference>
<dbReference type="AlphaFoldDB" id="A0AAD8EB74"/>
<organism evidence="1 2">
    <name type="scientific">Diploptera punctata</name>
    <name type="common">Pacific beetle cockroach</name>
    <dbReference type="NCBI Taxonomy" id="6984"/>
    <lineage>
        <taxon>Eukaryota</taxon>
        <taxon>Metazoa</taxon>
        <taxon>Ecdysozoa</taxon>
        <taxon>Arthropoda</taxon>
        <taxon>Hexapoda</taxon>
        <taxon>Insecta</taxon>
        <taxon>Pterygota</taxon>
        <taxon>Neoptera</taxon>
        <taxon>Polyneoptera</taxon>
        <taxon>Dictyoptera</taxon>
        <taxon>Blattodea</taxon>
        <taxon>Blaberoidea</taxon>
        <taxon>Blaberidae</taxon>
        <taxon>Diplopterinae</taxon>
        <taxon>Diploptera</taxon>
    </lineage>
</organism>
<proteinExistence type="predicted"/>
<evidence type="ECO:0000313" key="2">
    <source>
        <dbReference type="Proteomes" id="UP001233999"/>
    </source>
</evidence>
<keyword evidence="2" id="KW-1185">Reference proteome</keyword>
<protein>
    <submittedName>
        <fullName evidence="1">Uncharacterized protein</fullName>
    </submittedName>
</protein>
<reference evidence="1" key="1">
    <citation type="journal article" date="2023" name="IScience">
        <title>Live-bearing cockroach genome reveals convergent evolutionary mechanisms linked to viviparity in insects and beyond.</title>
        <authorList>
            <person name="Fouks B."/>
            <person name="Harrison M.C."/>
            <person name="Mikhailova A.A."/>
            <person name="Marchal E."/>
            <person name="English S."/>
            <person name="Carruthers M."/>
            <person name="Jennings E.C."/>
            <person name="Chiamaka E.L."/>
            <person name="Frigard R.A."/>
            <person name="Pippel M."/>
            <person name="Attardo G.M."/>
            <person name="Benoit J.B."/>
            <person name="Bornberg-Bauer E."/>
            <person name="Tobe S.S."/>
        </authorList>
    </citation>
    <scope>NUCLEOTIDE SEQUENCE</scope>
    <source>
        <strain evidence="1">Stay&amp;Tobe</strain>
    </source>
</reference>
<comment type="caution">
    <text evidence="1">The sequence shown here is derived from an EMBL/GenBank/DDBJ whole genome shotgun (WGS) entry which is preliminary data.</text>
</comment>
<gene>
    <name evidence="1" type="ORF">L9F63_021751</name>
</gene>
<feature type="non-terminal residue" evidence="1">
    <location>
        <position position="58"/>
    </location>
</feature>
<accession>A0AAD8EB74</accession>